<dbReference type="RefSeq" id="XP_041223751.1">
    <property type="nucleotide sequence ID" value="XM_041377188.1"/>
</dbReference>
<evidence type="ECO:0000256" key="1">
    <source>
        <dbReference type="SAM" id="MobiDB-lite"/>
    </source>
</evidence>
<gene>
    <name evidence="2" type="ORF">F5891DRAFT_982074</name>
</gene>
<keyword evidence="3" id="KW-1185">Reference proteome</keyword>
<comment type="caution">
    <text evidence="2">The sequence shown here is derived from an EMBL/GenBank/DDBJ whole genome shotgun (WGS) entry which is preliminary data.</text>
</comment>
<proteinExistence type="predicted"/>
<accession>A0AAD4E278</accession>
<dbReference type="Proteomes" id="UP001195769">
    <property type="component" value="Unassembled WGS sequence"/>
</dbReference>
<evidence type="ECO:0000313" key="3">
    <source>
        <dbReference type="Proteomes" id="UP001195769"/>
    </source>
</evidence>
<reference evidence="2" key="1">
    <citation type="journal article" date="2020" name="New Phytol.">
        <title>Comparative genomics reveals dynamic genome evolution in host specialist ectomycorrhizal fungi.</title>
        <authorList>
            <person name="Lofgren L.A."/>
            <person name="Nguyen N.H."/>
            <person name="Vilgalys R."/>
            <person name="Ruytinx J."/>
            <person name="Liao H.L."/>
            <person name="Branco S."/>
            <person name="Kuo A."/>
            <person name="LaButti K."/>
            <person name="Lipzen A."/>
            <person name="Andreopoulos W."/>
            <person name="Pangilinan J."/>
            <person name="Riley R."/>
            <person name="Hundley H."/>
            <person name="Na H."/>
            <person name="Barry K."/>
            <person name="Grigoriev I.V."/>
            <person name="Stajich J.E."/>
            <person name="Kennedy P.G."/>
        </authorList>
    </citation>
    <scope>NUCLEOTIDE SEQUENCE</scope>
    <source>
        <strain evidence="2">FC203</strain>
    </source>
</reference>
<dbReference type="AlphaFoldDB" id="A0AAD4E278"/>
<feature type="compositionally biased region" description="Acidic residues" evidence="1">
    <location>
        <begin position="164"/>
        <end position="192"/>
    </location>
</feature>
<sequence length="250" mass="29172">MQKPLSIPDLLLEFHDADGRCLQLWNTEITFSQTEYKALTKRQCGANLSKDIQVIMLPSISEKEHYHSPSVSSVVSQSIDKKTRNAVVNYCKWLHKCNNPVFGKVTGFKHTWILLTVMIKVWLHYNDGQFNILDDNLTYFTSAQLSPDMDKIRDCMLQHFDAVSEEEDNELDESNEEENEIKEEDEDEDQEEDKSNIIQEFNDRALTYDSVDSFKATHVWTLPELPIDWDSIFFHLQNAIRQTGYTYYAT</sequence>
<feature type="region of interest" description="Disordered" evidence="1">
    <location>
        <begin position="164"/>
        <end position="194"/>
    </location>
</feature>
<dbReference type="EMBL" id="JABBWK010000041">
    <property type="protein sequence ID" value="KAG1898175.1"/>
    <property type="molecule type" value="Genomic_DNA"/>
</dbReference>
<name>A0AAD4E278_9AGAM</name>
<evidence type="ECO:0000313" key="2">
    <source>
        <dbReference type="EMBL" id="KAG1898175.1"/>
    </source>
</evidence>
<dbReference type="GeneID" id="64671486"/>
<organism evidence="2 3">
    <name type="scientific">Suillus fuscotomentosus</name>
    <dbReference type="NCBI Taxonomy" id="1912939"/>
    <lineage>
        <taxon>Eukaryota</taxon>
        <taxon>Fungi</taxon>
        <taxon>Dikarya</taxon>
        <taxon>Basidiomycota</taxon>
        <taxon>Agaricomycotina</taxon>
        <taxon>Agaricomycetes</taxon>
        <taxon>Agaricomycetidae</taxon>
        <taxon>Boletales</taxon>
        <taxon>Suillineae</taxon>
        <taxon>Suillaceae</taxon>
        <taxon>Suillus</taxon>
    </lineage>
</organism>
<protein>
    <submittedName>
        <fullName evidence="2">Uncharacterized protein</fullName>
    </submittedName>
</protein>